<dbReference type="PANTHER" id="PTHR13799">
    <property type="entry name" value="NGG1 INTERACTING FACTOR 3"/>
    <property type="match status" value="1"/>
</dbReference>
<evidence type="ECO:0000256" key="2">
    <source>
        <dbReference type="ARBA" id="ARBA00022112"/>
    </source>
</evidence>
<dbReference type="RefSeq" id="WP_213404158.1">
    <property type="nucleotide sequence ID" value="NZ_JAGIBT010000007.1"/>
</dbReference>
<feature type="binding site" evidence="4">
    <location>
        <position position="224"/>
    </location>
    <ligand>
        <name>a divalent metal cation</name>
        <dbReference type="ChEBI" id="CHEBI:60240"/>
        <label>1</label>
    </ligand>
</feature>
<comment type="caution">
    <text evidence="5">The sequence shown here is derived from an EMBL/GenBank/DDBJ whole genome shotgun (WGS) entry which is preliminary data.</text>
</comment>
<organism evidence="5 6">
    <name type="scientific">Wohlfahrtiimonas chitiniclastica</name>
    <dbReference type="NCBI Taxonomy" id="400946"/>
    <lineage>
        <taxon>Bacteria</taxon>
        <taxon>Pseudomonadati</taxon>
        <taxon>Pseudomonadota</taxon>
        <taxon>Gammaproteobacteria</taxon>
        <taxon>Cardiobacteriales</taxon>
        <taxon>Ignatzschineriaceae</taxon>
        <taxon>Wohlfahrtiimonas</taxon>
    </lineage>
</organism>
<dbReference type="SUPFAM" id="SSF102705">
    <property type="entry name" value="NIF3 (NGG1p interacting factor 3)-like"/>
    <property type="match status" value="1"/>
</dbReference>
<evidence type="ECO:0000313" key="6">
    <source>
        <dbReference type="Proteomes" id="UP000680020"/>
    </source>
</evidence>
<dbReference type="InterPro" id="IPR036069">
    <property type="entry name" value="DUF34/NIF3_sf"/>
</dbReference>
<feature type="binding site" evidence="4">
    <location>
        <position position="64"/>
    </location>
    <ligand>
        <name>a divalent metal cation</name>
        <dbReference type="ChEBI" id="CHEBI:60240"/>
        <label>2</label>
    </ligand>
</feature>
<dbReference type="GO" id="GO:0046872">
    <property type="term" value="F:metal ion binding"/>
    <property type="evidence" value="ECO:0007669"/>
    <property type="project" value="UniProtKB-KW"/>
</dbReference>
<sequence>MNIFELERILDAKLNAKAIKDYAPNGLQIEGRHEVKKIITGVTASMRLIEAAIERNADLILVHHGYFWRGEDMRLIHAKYRRIKALMQHDIGLMGYHLPLDMAPEIGNNARLGQLLNIQAVEGLDPYDPNPLILKGRLATPMTGEAFAHVIEKVLNRTPLHIPSERDQLIETIAWCSGGAQDYIDQAALAGVDAYLTGEASERTTHSAREMDIHFYGAGHHATERYGIEALGKWLAQTHQLDVEFIDCDNPV</sequence>
<accession>A0AB35BZZ9</accession>
<reference evidence="5" key="1">
    <citation type="submission" date="2021-03" db="EMBL/GenBank/DDBJ databases">
        <title>Identification and antibiotic profiling of Wohlfahrtiimonas chitiniclastica, an underestimated human pathogen.</title>
        <authorList>
            <person name="Kopf A."/>
            <person name="Bunk B."/>
            <person name="Coldewey S."/>
            <person name="Gunzer F."/>
            <person name="Riedel T."/>
            <person name="Schroettner P."/>
        </authorList>
    </citation>
    <scope>NUCLEOTIDE SEQUENCE</scope>
    <source>
        <strain evidence="5">DSM 100917</strain>
    </source>
</reference>
<gene>
    <name evidence="5" type="ORF">J7561_07485</name>
</gene>
<name>A0AB35BZZ9_9GAMM</name>
<evidence type="ECO:0000256" key="3">
    <source>
        <dbReference type="ARBA" id="ARBA00022723"/>
    </source>
</evidence>
<feature type="binding site" evidence="4">
    <location>
        <position position="101"/>
    </location>
    <ligand>
        <name>a divalent metal cation</name>
        <dbReference type="ChEBI" id="CHEBI:60240"/>
        <label>1</label>
    </ligand>
</feature>
<dbReference type="GO" id="GO:0005737">
    <property type="term" value="C:cytoplasm"/>
    <property type="evidence" value="ECO:0007669"/>
    <property type="project" value="TreeGrafter"/>
</dbReference>
<evidence type="ECO:0000256" key="1">
    <source>
        <dbReference type="ARBA" id="ARBA00006964"/>
    </source>
</evidence>
<feature type="binding site" evidence="4">
    <location>
        <position position="220"/>
    </location>
    <ligand>
        <name>a divalent metal cation</name>
        <dbReference type="ChEBI" id="CHEBI:60240"/>
        <label>1</label>
    </ligand>
</feature>
<feature type="binding site" evidence="4">
    <location>
        <position position="63"/>
    </location>
    <ligand>
        <name>a divalent metal cation</name>
        <dbReference type="ChEBI" id="CHEBI:60240"/>
        <label>1</label>
    </ligand>
</feature>
<dbReference type="Pfam" id="PF01784">
    <property type="entry name" value="DUF34_NIF3"/>
    <property type="match status" value="1"/>
</dbReference>
<dbReference type="PANTHER" id="PTHR13799:SF14">
    <property type="entry name" value="GTP CYCLOHYDROLASE 1 TYPE 2 HOMOLOG"/>
    <property type="match status" value="1"/>
</dbReference>
<dbReference type="Proteomes" id="UP000680020">
    <property type="component" value="Unassembled WGS sequence"/>
</dbReference>
<keyword evidence="3 4" id="KW-0479">Metal-binding</keyword>
<dbReference type="EMBL" id="JAGIBU010000006">
    <property type="protein sequence ID" value="MBS7825046.1"/>
    <property type="molecule type" value="Genomic_DNA"/>
</dbReference>
<protein>
    <recommendedName>
        <fullName evidence="2">GTP cyclohydrolase 1 type 2 homolog</fullName>
    </recommendedName>
</protein>
<evidence type="ECO:0000256" key="4">
    <source>
        <dbReference type="PIRSR" id="PIRSR602678-1"/>
    </source>
</evidence>
<dbReference type="Gene3D" id="3.40.1390.30">
    <property type="entry name" value="NIF3 (NGG1p interacting factor 3)-like"/>
    <property type="match status" value="2"/>
</dbReference>
<dbReference type="AlphaFoldDB" id="A0AB35BZZ9"/>
<comment type="similarity">
    <text evidence="1">Belongs to the GTP cyclohydrolase I type 2/NIF3 family.</text>
</comment>
<proteinExistence type="inferred from homology"/>
<dbReference type="NCBIfam" id="TIGR00486">
    <property type="entry name" value="YbgI_SA1388"/>
    <property type="match status" value="1"/>
</dbReference>
<evidence type="ECO:0000313" key="5">
    <source>
        <dbReference type="EMBL" id="MBS7825046.1"/>
    </source>
</evidence>
<dbReference type="FunFam" id="3.40.1390.30:FF:000002">
    <property type="entry name" value="Nif3-like dinuclear metal center protein"/>
    <property type="match status" value="1"/>
</dbReference>
<dbReference type="InterPro" id="IPR002678">
    <property type="entry name" value="DUF34/NIF3"/>
</dbReference>